<dbReference type="EMBL" id="ANJZ01000259">
    <property type="protein sequence ID" value="EPC60403.1"/>
    <property type="molecule type" value="Genomic_DNA"/>
</dbReference>
<reference evidence="6 7" key="1">
    <citation type="journal article" date="2013" name="PLoS ONE">
        <title>Lactobacillus paracasei comparative genomics: towards species pan-genome definition and exploitation of diversity.</title>
        <authorList>
            <person name="Smokvina T."/>
            <person name="Wels M."/>
            <person name="Polka J."/>
            <person name="Chervaux C."/>
            <person name="Brisse S."/>
            <person name="Boekhorst J."/>
            <person name="van Hylckama Vlieg J.E."/>
            <person name="Siezen R.J."/>
        </authorList>
    </citation>
    <scope>NUCLEOTIDE SEQUENCE [LARGE SCALE GENOMIC DNA]</scope>
    <source>
        <strain evidence="6 7">Lpp14</strain>
    </source>
</reference>
<dbReference type="AlphaFoldDB" id="A0A829GNF2"/>
<evidence type="ECO:0000256" key="2">
    <source>
        <dbReference type="ARBA" id="ARBA00006739"/>
    </source>
</evidence>
<gene>
    <name evidence="6" type="ORF">Lpp14_11050</name>
</gene>
<organism evidence="6 7">
    <name type="scientific">Lacticaseibacillus paracasei subsp. paracasei Lpp14</name>
    <dbReference type="NCBI Taxonomy" id="1256204"/>
    <lineage>
        <taxon>Bacteria</taxon>
        <taxon>Bacillati</taxon>
        <taxon>Bacillota</taxon>
        <taxon>Bacilli</taxon>
        <taxon>Lactobacillales</taxon>
        <taxon>Lactobacillaceae</taxon>
        <taxon>Lacticaseibacillus</taxon>
    </lineage>
</organism>
<dbReference type="PANTHER" id="PTHR43179:SF12">
    <property type="entry name" value="GALACTOFURANOSYLTRANSFERASE GLFT2"/>
    <property type="match status" value="1"/>
</dbReference>
<comment type="caution">
    <text evidence="6">The sequence shown here is derived from an EMBL/GenBank/DDBJ whole genome shotgun (WGS) entry which is preliminary data.</text>
</comment>
<dbReference type="Proteomes" id="UP000014264">
    <property type="component" value="Unassembled WGS sequence"/>
</dbReference>
<evidence type="ECO:0000256" key="4">
    <source>
        <dbReference type="ARBA" id="ARBA00022679"/>
    </source>
</evidence>
<keyword evidence="3" id="KW-0328">Glycosyltransferase</keyword>
<evidence type="ECO:0000313" key="7">
    <source>
        <dbReference type="Proteomes" id="UP000014264"/>
    </source>
</evidence>
<name>A0A829GNF2_LACPA</name>
<feature type="domain" description="Glycosyltransferase 2-like" evidence="5">
    <location>
        <begin position="13"/>
        <end position="192"/>
    </location>
</feature>
<dbReference type="InterPro" id="IPR029044">
    <property type="entry name" value="Nucleotide-diphossugar_trans"/>
</dbReference>
<dbReference type="SUPFAM" id="SSF53448">
    <property type="entry name" value="Nucleotide-diphospho-sugar transferases"/>
    <property type="match status" value="1"/>
</dbReference>
<dbReference type="InterPro" id="IPR001173">
    <property type="entry name" value="Glyco_trans_2-like"/>
</dbReference>
<protein>
    <submittedName>
        <fullName evidence="6">Glycosyltransferase</fullName>
    </submittedName>
</protein>
<evidence type="ECO:0000259" key="5">
    <source>
        <dbReference type="Pfam" id="PF00535"/>
    </source>
</evidence>
<dbReference type="PANTHER" id="PTHR43179">
    <property type="entry name" value="RHAMNOSYLTRANSFERASE WBBL"/>
    <property type="match status" value="1"/>
</dbReference>
<keyword evidence="4 6" id="KW-0808">Transferase</keyword>
<dbReference type="GO" id="GO:0016757">
    <property type="term" value="F:glycosyltransferase activity"/>
    <property type="evidence" value="ECO:0007669"/>
    <property type="project" value="UniProtKB-KW"/>
</dbReference>
<evidence type="ECO:0000313" key="6">
    <source>
        <dbReference type="EMBL" id="EPC60403.1"/>
    </source>
</evidence>
<dbReference type="Gene3D" id="3.90.550.10">
    <property type="entry name" value="Spore Coat Polysaccharide Biosynthesis Protein SpsA, Chain A"/>
    <property type="match status" value="1"/>
</dbReference>
<accession>A0A829GNF2</accession>
<comment type="similarity">
    <text evidence="2">Belongs to the glycosyltransferase 2 family.</text>
</comment>
<evidence type="ECO:0000256" key="1">
    <source>
        <dbReference type="ARBA" id="ARBA00004776"/>
    </source>
</evidence>
<dbReference type="Pfam" id="PF00535">
    <property type="entry name" value="Glycos_transf_2"/>
    <property type="match status" value="1"/>
</dbReference>
<proteinExistence type="inferred from homology"/>
<comment type="pathway">
    <text evidence="1">Cell wall biogenesis; cell wall polysaccharide biosynthesis.</text>
</comment>
<evidence type="ECO:0000256" key="3">
    <source>
        <dbReference type="ARBA" id="ARBA00022676"/>
    </source>
</evidence>
<sequence>MKIGLILNYQNYRQTIACCRNLIKAGLDRIVVVDNGSPNESLAKLKSSLGNDAKVSILGTKANLGYARGNNFGLQAIEKKFGLADDHLLYIVNPDSVPDATVIKQISAFCWSHPDAGTMTVIQEGNPKMAWHNLTKTRAMLYNSRIFSKLAYRLGHHEEVVPYHVAGQRTASIKVDVNSGAFFAIRQTVMAKVGYFDTATFLYYEEQALSFKLQAQGFQNYLLTTSTYRHEGQGSTHLATRAMLGYYQQSRRYLLKQYLHAGPLALRFYDWTIKLEDILAGDRSKT</sequence>